<evidence type="ECO:0000313" key="2">
    <source>
        <dbReference type="EMBL" id="EDQ48833.1"/>
    </source>
</evidence>
<accession>A9U671</accession>
<keyword evidence="1" id="KW-0175">Coiled coil</keyword>
<reference evidence="2" key="1">
    <citation type="journal article" date="2008" name="Science">
        <title>The Physcomitrella genome reveals evolutionary insights into the conquest of land by plants.</title>
        <authorList>
            <person name="Rensing S."/>
            <person name="Lang D."/>
            <person name="Zimmer A."/>
            <person name="Terry A."/>
            <person name="Salamov A."/>
            <person name="Shapiro H."/>
            <person name="Nishiyama T."/>
            <person name="Perroud P.-F."/>
            <person name="Lindquist E."/>
            <person name="Kamisugi Y."/>
            <person name="Tanahashi T."/>
            <person name="Sakakibara K."/>
            <person name="Fujita T."/>
            <person name="Oishi K."/>
            <person name="Shin-I T."/>
            <person name="Kuroki Y."/>
            <person name="Toyoda A."/>
            <person name="Suzuki Y."/>
            <person name="Hashimoto A."/>
            <person name="Yamaguchi K."/>
            <person name="Sugano A."/>
            <person name="Kohara Y."/>
            <person name="Fujiyama A."/>
            <person name="Anterola A."/>
            <person name="Aoki S."/>
            <person name="Ashton N."/>
            <person name="Barbazuk W.B."/>
            <person name="Barker E."/>
            <person name="Bennetzen J."/>
            <person name="Bezanilla M."/>
            <person name="Blankenship R."/>
            <person name="Cho S.H."/>
            <person name="Dutcher S."/>
            <person name="Estelle M."/>
            <person name="Fawcett J.A."/>
            <person name="Gundlach H."/>
            <person name="Hanada K."/>
            <person name="Heyl A."/>
            <person name="Hicks K.A."/>
            <person name="Hugh J."/>
            <person name="Lohr M."/>
            <person name="Mayer K."/>
            <person name="Melkozernov A."/>
            <person name="Murata T."/>
            <person name="Nelson D."/>
            <person name="Pils B."/>
            <person name="Prigge M."/>
            <person name="Reiss B."/>
            <person name="Renner T."/>
            <person name="Rombauts S."/>
            <person name="Rushton P."/>
            <person name="Sanderfoot A."/>
            <person name="Schween G."/>
            <person name="Shiu S.-H."/>
            <person name="Stueber K."/>
            <person name="Theodoulou F.L."/>
            <person name="Tu H."/>
            <person name="Van de Peer Y."/>
            <person name="Verrier P.J."/>
            <person name="Waters E."/>
            <person name="Wood A."/>
            <person name="Yang L."/>
            <person name="Cove D."/>
            <person name="Cuming A."/>
            <person name="Hasebe M."/>
            <person name="Lucas S."/>
            <person name="Mishler D.B."/>
            <person name="Reski R."/>
            <person name="Grigoriev I."/>
            <person name="Quatrano R.S."/>
            <person name="Boore J.L."/>
        </authorList>
    </citation>
    <scope>NUCLEOTIDE SEQUENCE [LARGE SCALE GENOMIC DNA]</scope>
</reference>
<name>A9U671_PHYPA</name>
<proteinExistence type="predicted"/>
<dbReference type="EMBL" id="DS545830">
    <property type="protein sequence ID" value="EDQ48833.1"/>
    <property type="molecule type" value="Genomic_DNA"/>
</dbReference>
<organism>
    <name type="scientific">Physcomitrium patens</name>
    <name type="common">Spreading-leaved earth moss</name>
    <name type="synonym">Physcomitrella patens</name>
    <dbReference type="NCBI Taxonomy" id="3218"/>
    <lineage>
        <taxon>Eukaryota</taxon>
        <taxon>Viridiplantae</taxon>
        <taxon>Streptophyta</taxon>
        <taxon>Embryophyta</taxon>
        <taxon>Bryophyta</taxon>
        <taxon>Bryophytina</taxon>
        <taxon>Bryopsida</taxon>
        <taxon>Funariidae</taxon>
        <taxon>Funariales</taxon>
        <taxon>Funariaceae</taxon>
        <taxon>Physcomitrium</taxon>
    </lineage>
</organism>
<evidence type="ECO:0000256" key="1">
    <source>
        <dbReference type="SAM" id="Coils"/>
    </source>
</evidence>
<feature type="coiled-coil region" evidence="1">
    <location>
        <begin position="106"/>
        <end position="228"/>
    </location>
</feature>
<sequence length="248" mass="29072">MAQRDNRPMDIQHRTPEENNVKEQFLVQLSQLQQTANELVDHTNFKQQLVACKRKMAEQRQKLLEQDRVNRATKETNSRLEHALGVKQQVWEKERERLHHGMAHQKQELSNSLNQSKLEVEKMKQQLELNQTKMATLEQEKKTMSDQFRVKTEEMQGEINTLKEVAKKLEEELVRVRRPQGSIEGSIGELEQKVKQQQYQLEAKDTRILQLESQVRELGALNEDLTTRLNIVLINVSDGEDEEVTLEL</sequence>
<protein>
    <submittedName>
        <fullName evidence="2">Predicted protein</fullName>
    </submittedName>
</protein>
<gene>
    <name evidence="2" type="ORF">PHYPADRAFT_103042</name>
</gene>
<dbReference type="AlphaFoldDB" id="A9U671"/>